<dbReference type="PANTHER" id="PTHR11533">
    <property type="entry name" value="PROTEASE M1 ZINC METALLOPROTEASE"/>
    <property type="match status" value="1"/>
</dbReference>
<evidence type="ECO:0000259" key="12">
    <source>
        <dbReference type="Pfam" id="PF01433"/>
    </source>
</evidence>
<feature type="active site" description="Proton acceptor" evidence="8">
    <location>
        <position position="345"/>
    </location>
</feature>
<feature type="domain" description="ERAP1-like C-terminal" evidence="13">
    <location>
        <begin position="571"/>
        <end position="888"/>
    </location>
</feature>
<dbReference type="InterPro" id="IPR034016">
    <property type="entry name" value="M1_APN-typ"/>
</dbReference>
<dbReference type="OrthoDB" id="10031169at2759"/>
<dbReference type="GO" id="GO:0006508">
    <property type="term" value="P:proteolysis"/>
    <property type="evidence" value="ECO:0007669"/>
    <property type="project" value="UniProtKB-KW"/>
</dbReference>
<dbReference type="SUPFAM" id="SSF55486">
    <property type="entry name" value="Metalloproteases ('zincins'), catalytic domain"/>
    <property type="match status" value="1"/>
</dbReference>
<evidence type="ECO:0000256" key="2">
    <source>
        <dbReference type="ARBA" id="ARBA00022438"/>
    </source>
</evidence>
<dbReference type="SUPFAM" id="SSF63737">
    <property type="entry name" value="Leukotriene A4 hydrolase N-terminal domain"/>
    <property type="match status" value="1"/>
</dbReference>
<feature type="site" description="Transition state stabilizer" evidence="10">
    <location>
        <position position="434"/>
    </location>
</feature>
<feature type="domain" description="Aminopeptidase N-like N-terminal" evidence="14">
    <location>
        <begin position="18"/>
        <end position="211"/>
    </location>
</feature>
<protein>
    <recommendedName>
        <fullName evidence="11">Aminopeptidase</fullName>
        <ecNumber evidence="11">3.4.11.-</ecNumber>
    </recommendedName>
</protein>
<reference evidence="15" key="2">
    <citation type="journal article" date="2020" name="Nat. Commun.">
        <title>Large-scale genome sequencing of mycorrhizal fungi provides insights into the early evolution of symbiotic traits.</title>
        <authorList>
            <person name="Miyauchi S."/>
            <person name="Kiss E."/>
            <person name="Kuo A."/>
            <person name="Drula E."/>
            <person name="Kohler A."/>
            <person name="Sanchez-Garcia M."/>
            <person name="Morin E."/>
            <person name="Andreopoulos B."/>
            <person name="Barry K.W."/>
            <person name="Bonito G."/>
            <person name="Buee M."/>
            <person name="Carver A."/>
            <person name="Chen C."/>
            <person name="Cichocki N."/>
            <person name="Clum A."/>
            <person name="Culley D."/>
            <person name="Crous P.W."/>
            <person name="Fauchery L."/>
            <person name="Girlanda M."/>
            <person name="Hayes R.D."/>
            <person name="Keri Z."/>
            <person name="LaButti K."/>
            <person name="Lipzen A."/>
            <person name="Lombard V."/>
            <person name="Magnuson J."/>
            <person name="Maillard F."/>
            <person name="Murat C."/>
            <person name="Nolan M."/>
            <person name="Ohm R.A."/>
            <person name="Pangilinan J."/>
            <person name="Pereira M.F."/>
            <person name="Perotto S."/>
            <person name="Peter M."/>
            <person name="Pfister S."/>
            <person name="Riley R."/>
            <person name="Sitrit Y."/>
            <person name="Stielow J.B."/>
            <person name="Szollosi G."/>
            <person name="Zifcakova L."/>
            <person name="Stursova M."/>
            <person name="Spatafora J.W."/>
            <person name="Tedersoo L."/>
            <person name="Vaario L.M."/>
            <person name="Yamada A."/>
            <person name="Yan M."/>
            <person name="Wang P."/>
            <person name="Xu J."/>
            <person name="Bruns T."/>
            <person name="Baldrian P."/>
            <person name="Vilgalys R."/>
            <person name="Dunand C."/>
            <person name="Henrissat B."/>
            <person name="Grigoriev I.V."/>
            <person name="Hibbett D."/>
            <person name="Nagy L.G."/>
            <person name="Martin F.M."/>
        </authorList>
    </citation>
    <scope>NUCLEOTIDE SEQUENCE</scope>
    <source>
        <strain evidence="15">Prilba</strain>
    </source>
</reference>
<dbReference type="InterPro" id="IPR024571">
    <property type="entry name" value="ERAP1-like_C_dom"/>
</dbReference>
<dbReference type="InterPro" id="IPR050344">
    <property type="entry name" value="Peptidase_M1_aminopeptidases"/>
</dbReference>
<feature type="binding site" evidence="9">
    <location>
        <position position="344"/>
    </location>
    <ligand>
        <name>Zn(2+)</name>
        <dbReference type="ChEBI" id="CHEBI:29105"/>
        <note>catalytic</note>
    </ligand>
</feature>
<dbReference type="EC" id="3.4.11.-" evidence="11"/>
<name>A0A9P5JX76_9AGAM</name>
<evidence type="ECO:0000313" key="15">
    <source>
        <dbReference type="EMBL" id="KAF8468528.1"/>
    </source>
</evidence>
<keyword evidence="7 11" id="KW-0482">Metalloprotease</keyword>
<dbReference type="Pfam" id="PF17900">
    <property type="entry name" value="Peptidase_M1_N"/>
    <property type="match status" value="1"/>
</dbReference>
<comment type="caution">
    <text evidence="15">The sequence shown here is derived from an EMBL/GenBank/DDBJ whole genome shotgun (WGS) entry which is preliminary data.</text>
</comment>
<evidence type="ECO:0000256" key="11">
    <source>
        <dbReference type="RuleBase" id="RU364040"/>
    </source>
</evidence>
<evidence type="ECO:0000259" key="13">
    <source>
        <dbReference type="Pfam" id="PF11838"/>
    </source>
</evidence>
<dbReference type="GO" id="GO:0008270">
    <property type="term" value="F:zinc ion binding"/>
    <property type="evidence" value="ECO:0007669"/>
    <property type="project" value="UniProtKB-UniRule"/>
</dbReference>
<dbReference type="EMBL" id="WHVB01000032">
    <property type="protein sequence ID" value="KAF8468528.1"/>
    <property type="molecule type" value="Genomic_DNA"/>
</dbReference>
<dbReference type="PRINTS" id="PR00756">
    <property type="entry name" value="ALADIPTASE"/>
</dbReference>
<evidence type="ECO:0000256" key="4">
    <source>
        <dbReference type="ARBA" id="ARBA00022723"/>
    </source>
</evidence>
<dbReference type="Gene3D" id="1.10.390.10">
    <property type="entry name" value="Neutral Protease Domain 2"/>
    <property type="match status" value="1"/>
</dbReference>
<dbReference type="InterPro" id="IPR042097">
    <property type="entry name" value="Aminopeptidase_N-like_N_sf"/>
</dbReference>
<dbReference type="Pfam" id="PF01433">
    <property type="entry name" value="Peptidase_M1"/>
    <property type="match status" value="2"/>
</dbReference>
<dbReference type="GO" id="GO:0005615">
    <property type="term" value="C:extracellular space"/>
    <property type="evidence" value="ECO:0007669"/>
    <property type="project" value="TreeGrafter"/>
</dbReference>
<evidence type="ECO:0000256" key="9">
    <source>
        <dbReference type="PIRSR" id="PIRSR634016-3"/>
    </source>
</evidence>
<dbReference type="GO" id="GO:0070006">
    <property type="term" value="F:metalloaminopeptidase activity"/>
    <property type="evidence" value="ECO:0007669"/>
    <property type="project" value="TreeGrafter"/>
</dbReference>
<dbReference type="GO" id="GO:0005737">
    <property type="term" value="C:cytoplasm"/>
    <property type="evidence" value="ECO:0007669"/>
    <property type="project" value="TreeGrafter"/>
</dbReference>
<keyword evidence="3 11" id="KW-0645">Protease</keyword>
<dbReference type="Gene3D" id="2.60.40.1910">
    <property type="match status" value="1"/>
</dbReference>
<evidence type="ECO:0000256" key="3">
    <source>
        <dbReference type="ARBA" id="ARBA00022670"/>
    </source>
</evidence>
<dbReference type="Pfam" id="PF11838">
    <property type="entry name" value="ERAP1_C"/>
    <property type="match status" value="1"/>
</dbReference>
<dbReference type="CDD" id="cd09601">
    <property type="entry name" value="M1_APN-Q_like"/>
    <property type="match status" value="1"/>
</dbReference>
<dbReference type="Gene3D" id="1.25.50.20">
    <property type="match status" value="1"/>
</dbReference>
<dbReference type="AlphaFoldDB" id="A0A9P5JX76"/>
<dbReference type="InterPro" id="IPR001930">
    <property type="entry name" value="Peptidase_M1"/>
</dbReference>
<keyword evidence="5 11" id="KW-0378">Hydrolase</keyword>
<dbReference type="GO" id="GO:0016020">
    <property type="term" value="C:membrane"/>
    <property type="evidence" value="ECO:0007669"/>
    <property type="project" value="TreeGrafter"/>
</dbReference>
<gene>
    <name evidence="15" type="ORF">DFH94DRAFT_697743</name>
</gene>
<evidence type="ECO:0000256" key="6">
    <source>
        <dbReference type="ARBA" id="ARBA00022833"/>
    </source>
</evidence>
<comment type="cofactor">
    <cofactor evidence="9 11">
        <name>Zn(2+)</name>
        <dbReference type="ChEBI" id="CHEBI:29105"/>
    </cofactor>
    <text evidence="9 11">Binds 1 zinc ion per subunit.</text>
</comment>
<accession>A0A9P5JX76</accession>
<feature type="binding site" evidence="9">
    <location>
        <position position="348"/>
    </location>
    <ligand>
        <name>Zn(2+)</name>
        <dbReference type="ChEBI" id="CHEBI:29105"/>
        <note>catalytic</note>
    </ligand>
</feature>
<evidence type="ECO:0000256" key="7">
    <source>
        <dbReference type="ARBA" id="ARBA00023049"/>
    </source>
</evidence>
<evidence type="ECO:0000256" key="5">
    <source>
        <dbReference type="ARBA" id="ARBA00022801"/>
    </source>
</evidence>
<sequence>MSSKGPLDHYRLPTDVRPRHYNLTIRTDLEKEKFSGFVKIDLDVVETTKVVTFNAAAVLNLGPATLVASSGAELAPVETKFDPGTERATLIFAEELPAGSKATLRVGFWSALTDSMSGYYKSTWEKGIYALTQFEPTDARRALPCWDEPLLKATFSVTLISRNGTVNLSNMPAHPDVAVADKLTESLFEGVKDGSWHVTTFETTPPMSTYLLALANGEFIHLESSYKSPLSGKVRPLRIYATPDVINQAQYALDIKQKALPLYEQAFDIEYPLPKLDTLVANDFDAGAMENWVNMVLFLYYRVVIIGGLQYGQGLITGRTTAYLVDPENADIAAKKRIARTQSHEVAHMWFGNITTMAWWDNLYLNEVPSHVSLQMGEKIILDKIHPEWKVDADFINDHLTAALRLDAKLSSHPIEVEVPDAGQIGQIFDSLSYSKAASVLRMLSKFVGEDKFLKGVSLYLKKHLYSNTVSRNLWEGIGEATGLDIPKIMDNWVSKMGFPVLTVTETSTGIKVRQDRFLEDGQAKPENNKTIWSVPLGLVTASVRGQSLIDNTALLETREAEFKLDTAKPFKINADTNGVYRVLYTPTRLSAIASEAAKPDSIFSLADRIGLVHDAFALGKAGYLELSAALNLVHELRAETEFLVWGSIDSSLSGIIHTWWEDDKVTLPLKAFRGALCSPLVDKLGLEYSKKDSADITQLRTLAVGGAAAVGDPATVKALLERFSKYISGDASAIPVDLLSVTFRTAVEHTGTPAYDAVLKLFENPPTPSIKVAAIQGLTSAVDPALQERTFKLIQSSVRNQDLIYFFRGLSTNPKATNVLREFFENNYDSVRIYTRLEATFSMKYIVQAVYTGFSKEEDRAKAEAFFKDKDISKYNQALAQVLDGISAKAAFIERSTSNVVAWLGSWESKRKLDV</sequence>
<dbReference type="Proteomes" id="UP000759537">
    <property type="component" value="Unassembled WGS sequence"/>
</dbReference>
<evidence type="ECO:0000313" key="16">
    <source>
        <dbReference type="Proteomes" id="UP000759537"/>
    </source>
</evidence>
<evidence type="ECO:0000259" key="14">
    <source>
        <dbReference type="Pfam" id="PF17900"/>
    </source>
</evidence>
<dbReference type="GO" id="GO:0043171">
    <property type="term" value="P:peptide catabolic process"/>
    <property type="evidence" value="ECO:0007669"/>
    <property type="project" value="TreeGrafter"/>
</dbReference>
<comment type="similarity">
    <text evidence="1 11">Belongs to the peptidase M1 family.</text>
</comment>
<keyword evidence="16" id="KW-1185">Reference proteome</keyword>
<feature type="domain" description="Peptidase M1 membrane alanine aminopeptidase" evidence="12">
    <location>
        <begin position="313"/>
        <end position="493"/>
    </location>
</feature>
<feature type="domain" description="Peptidase M1 membrane alanine aminopeptidase" evidence="12">
    <location>
        <begin position="251"/>
        <end position="295"/>
    </location>
</feature>
<reference evidence="15" key="1">
    <citation type="submission" date="2019-10" db="EMBL/GenBank/DDBJ databases">
        <authorList>
            <consortium name="DOE Joint Genome Institute"/>
            <person name="Kuo A."/>
            <person name="Miyauchi S."/>
            <person name="Kiss E."/>
            <person name="Drula E."/>
            <person name="Kohler A."/>
            <person name="Sanchez-Garcia M."/>
            <person name="Andreopoulos B."/>
            <person name="Barry K.W."/>
            <person name="Bonito G."/>
            <person name="Buee M."/>
            <person name="Carver A."/>
            <person name="Chen C."/>
            <person name="Cichocki N."/>
            <person name="Clum A."/>
            <person name="Culley D."/>
            <person name="Crous P.W."/>
            <person name="Fauchery L."/>
            <person name="Girlanda M."/>
            <person name="Hayes R."/>
            <person name="Keri Z."/>
            <person name="LaButti K."/>
            <person name="Lipzen A."/>
            <person name="Lombard V."/>
            <person name="Magnuson J."/>
            <person name="Maillard F."/>
            <person name="Morin E."/>
            <person name="Murat C."/>
            <person name="Nolan M."/>
            <person name="Ohm R."/>
            <person name="Pangilinan J."/>
            <person name="Pereira M."/>
            <person name="Perotto S."/>
            <person name="Peter M."/>
            <person name="Riley R."/>
            <person name="Sitrit Y."/>
            <person name="Stielow B."/>
            <person name="Szollosi G."/>
            <person name="Zifcakova L."/>
            <person name="Stursova M."/>
            <person name="Spatafora J.W."/>
            <person name="Tedersoo L."/>
            <person name="Vaario L.-M."/>
            <person name="Yamada A."/>
            <person name="Yan M."/>
            <person name="Wang P."/>
            <person name="Xu J."/>
            <person name="Bruns T."/>
            <person name="Baldrian P."/>
            <person name="Vilgalys R."/>
            <person name="Henrissat B."/>
            <person name="Grigoriev I.V."/>
            <person name="Hibbett D."/>
            <person name="Nagy L.G."/>
            <person name="Martin F.M."/>
        </authorList>
    </citation>
    <scope>NUCLEOTIDE SEQUENCE</scope>
    <source>
        <strain evidence="15">Prilba</strain>
    </source>
</reference>
<evidence type="ECO:0000256" key="10">
    <source>
        <dbReference type="PIRSR" id="PIRSR634016-4"/>
    </source>
</evidence>
<dbReference type="FunFam" id="1.10.390.10:FF:000006">
    <property type="entry name" value="Puromycin-sensitive aminopeptidase"/>
    <property type="match status" value="1"/>
</dbReference>
<dbReference type="InterPro" id="IPR045357">
    <property type="entry name" value="Aminopeptidase_N-like_N"/>
</dbReference>
<organism evidence="15 16">
    <name type="scientific">Russula ochroleuca</name>
    <dbReference type="NCBI Taxonomy" id="152965"/>
    <lineage>
        <taxon>Eukaryota</taxon>
        <taxon>Fungi</taxon>
        <taxon>Dikarya</taxon>
        <taxon>Basidiomycota</taxon>
        <taxon>Agaricomycotina</taxon>
        <taxon>Agaricomycetes</taxon>
        <taxon>Russulales</taxon>
        <taxon>Russulaceae</taxon>
        <taxon>Russula</taxon>
    </lineage>
</organism>
<feature type="binding site" evidence="9">
    <location>
        <position position="367"/>
    </location>
    <ligand>
        <name>Zn(2+)</name>
        <dbReference type="ChEBI" id="CHEBI:29105"/>
        <note>catalytic</note>
    </ligand>
</feature>
<keyword evidence="6 9" id="KW-0862">Zinc</keyword>
<evidence type="ECO:0000256" key="8">
    <source>
        <dbReference type="PIRSR" id="PIRSR634016-1"/>
    </source>
</evidence>
<dbReference type="GO" id="GO:0042277">
    <property type="term" value="F:peptide binding"/>
    <property type="evidence" value="ECO:0007669"/>
    <property type="project" value="TreeGrafter"/>
</dbReference>
<proteinExistence type="inferred from homology"/>
<dbReference type="InterPro" id="IPR027268">
    <property type="entry name" value="Peptidase_M4/M1_CTD_sf"/>
</dbReference>
<keyword evidence="4 9" id="KW-0479">Metal-binding</keyword>
<keyword evidence="2 11" id="KW-0031">Aminopeptidase</keyword>
<dbReference type="PANTHER" id="PTHR11533:SF174">
    <property type="entry name" value="PUROMYCIN-SENSITIVE AMINOPEPTIDASE-RELATED"/>
    <property type="match status" value="1"/>
</dbReference>
<dbReference type="Gene3D" id="2.60.40.1730">
    <property type="entry name" value="tricorn interacting facor f3 domain"/>
    <property type="match status" value="1"/>
</dbReference>
<dbReference type="InterPro" id="IPR014782">
    <property type="entry name" value="Peptidase_M1_dom"/>
</dbReference>
<evidence type="ECO:0000256" key="1">
    <source>
        <dbReference type="ARBA" id="ARBA00010136"/>
    </source>
</evidence>